<feature type="domain" description="ESPR" evidence="3">
    <location>
        <begin position="1"/>
        <end position="44"/>
    </location>
</feature>
<evidence type="ECO:0000259" key="3">
    <source>
        <dbReference type="Pfam" id="PF13018"/>
    </source>
</evidence>
<organism evidence="4 5">
    <name type="scientific">Aggregatibacter segnis</name>
    <dbReference type="NCBI Taxonomy" id="739"/>
    <lineage>
        <taxon>Bacteria</taxon>
        <taxon>Pseudomonadati</taxon>
        <taxon>Pseudomonadota</taxon>
        <taxon>Gammaproteobacteria</taxon>
        <taxon>Pasteurellales</taxon>
        <taxon>Pasteurellaceae</taxon>
        <taxon>Aggregatibacter</taxon>
    </lineage>
</organism>
<comment type="caution">
    <text evidence="4">The sequence shown here is derived from an EMBL/GenBank/DDBJ whole genome shotgun (WGS) entry which is preliminary data.</text>
</comment>
<feature type="domain" description="Trimeric autotransporter adhesin YadA-like head" evidence="1">
    <location>
        <begin position="598"/>
        <end position="622"/>
    </location>
</feature>
<dbReference type="EMBL" id="QEPM01000003">
    <property type="protein sequence ID" value="RDE70979.1"/>
    <property type="molecule type" value="Genomic_DNA"/>
</dbReference>
<dbReference type="SUPFAM" id="SSF101967">
    <property type="entry name" value="Adhesin YadA, collagen-binding domain"/>
    <property type="match status" value="3"/>
</dbReference>
<feature type="domain" description="Trimeric autotransporter adhesin YadA-like head" evidence="1">
    <location>
        <begin position="257"/>
        <end position="283"/>
    </location>
</feature>
<feature type="domain" description="Trimeric autotransporter adhesin YadA-like head" evidence="1">
    <location>
        <begin position="350"/>
        <end position="374"/>
    </location>
</feature>
<reference evidence="4 5" key="1">
    <citation type="submission" date="2018-05" db="EMBL/GenBank/DDBJ databases">
        <title>Draft Genome Sequences for a Diverse set of 7 Haemophilus Species.</title>
        <authorList>
            <person name="Nichols M."/>
            <person name="Topaz N."/>
            <person name="Wang X."/>
            <person name="Wang X."/>
            <person name="Boxrud D."/>
        </authorList>
    </citation>
    <scope>NUCLEOTIDE SEQUENCE [LARGE SCALE GENOMIC DNA]</scope>
    <source>
        <strain evidence="4 5">C2001002503</strain>
    </source>
</reference>
<evidence type="ECO:0000259" key="1">
    <source>
        <dbReference type="Pfam" id="PF05658"/>
    </source>
</evidence>
<accession>A0A8B2U5V7</accession>
<evidence type="ECO:0000259" key="2">
    <source>
        <dbReference type="Pfam" id="PF05662"/>
    </source>
</evidence>
<dbReference type="InterPro" id="IPR008640">
    <property type="entry name" value="Adhesin_Head_dom"/>
</dbReference>
<feature type="domain" description="Trimeric autotransporter adhesin YadA-like stalk" evidence="2">
    <location>
        <begin position="680"/>
        <end position="716"/>
    </location>
</feature>
<dbReference type="InterPro" id="IPR011049">
    <property type="entry name" value="Serralysin-like_metalloprot_C"/>
</dbReference>
<dbReference type="InterPro" id="IPR008635">
    <property type="entry name" value="Coiled_stalk_dom"/>
</dbReference>
<dbReference type="Pfam" id="PF05662">
    <property type="entry name" value="YadA_stalk"/>
    <property type="match status" value="2"/>
</dbReference>
<dbReference type="InterPro" id="IPR024973">
    <property type="entry name" value="ESPR"/>
</dbReference>
<name>A0A8B2U5V7_9PAST</name>
<dbReference type="Proteomes" id="UP000253998">
    <property type="component" value="Unassembled WGS sequence"/>
</dbReference>
<sequence length="826" mass="83406">MNNIYKVIWSKVANALVVVSELARSKGVSGRNSVAASSNTVKVRTKLTALSVALSFCFGASSVFAADATYDNVTVSTSLTVTGTATVNGKNIATEESVNNAVAGKLDKSDFNSFKSGEFTTLGTKVADKLDKSDFNSFKSGEFTTLGTKVDGKLDTSTFSTFKNGIEPRVTNLENNKLNKTDFTTFQSTVNGQITNLTNTKLNTATFNQFNTNLTGLVNQVLGTTFTVAQMQGALPAYNYTGIKYFRANSTGTDASATGTDAVAIGPVAKATEVDTVAIGHEASASKAAAIAVGKKSYSNADNGIAVGNDSTVTAGATSAVALGFHARAGSNKNGDVTYDGATTYLVGDGDSAIAIGNKAISRGQNNIAIGKQALTTNKDKANTFSSDSIAIGTNAETIAASSAIALGKGARVGVRGSNAGADSAIAIGEGAQATGLDATAIGHSAQAGKSGLAAGSNANAAGVNSVALGNAAQTTTEGAVAIGDRAYAAPWRTISIGQDAGKGQATDTVDDKNEQINIGVRSGENVDGQLNIGIGQAAGSNVKGKGNIALGQNAGQYIGGTNSSVGNNISIGTNANQYTTPTDIIESVAIGFNSQAGTRAMSLGVKTKATADGSVAIGNSAQANGAGSMAIGKDSVVNGADNVALGRSSIANTKAGTGYLTATASSTVVSVGKSDLLRRVVNVADGADDQDAATVAQLKKVSDDVYNKVNTQINNLHIAATTGINYDVTPRTATENSVTLSKNGKKTIIGSVADGVLDDDAVNVSQLNREIDKKTTHYFSVNQGGTTTLGNFNNNGAVGAKSLAIGMDVRTAGERGVALGNSTSA</sequence>
<dbReference type="RefSeq" id="WP_111295479.1">
    <property type="nucleotide sequence ID" value="NZ_QEPM01000003.1"/>
</dbReference>
<dbReference type="Pfam" id="PF13018">
    <property type="entry name" value="ESPR"/>
    <property type="match status" value="1"/>
</dbReference>
<feature type="domain" description="Trimeric autotransporter adhesin YadA-like head" evidence="1">
    <location>
        <begin position="420"/>
        <end position="446"/>
    </location>
</feature>
<proteinExistence type="predicted"/>
<feature type="domain" description="Trimeric autotransporter adhesin YadA-like stalk" evidence="2">
    <location>
        <begin position="753"/>
        <end position="774"/>
    </location>
</feature>
<feature type="domain" description="Trimeric autotransporter adhesin YadA-like head" evidence="1">
    <location>
        <begin position="461"/>
        <end position="487"/>
    </location>
</feature>
<evidence type="ECO:0000313" key="5">
    <source>
        <dbReference type="Proteomes" id="UP000253998"/>
    </source>
</evidence>
<dbReference type="Pfam" id="PF05658">
    <property type="entry name" value="YadA_head"/>
    <property type="match status" value="7"/>
</dbReference>
<dbReference type="GO" id="GO:0019867">
    <property type="term" value="C:outer membrane"/>
    <property type="evidence" value="ECO:0007669"/>
    <property type="project" value="InterPro"/>
</dbReference>
<evidence type="ECO:0000313" key="4">
    <source>
        <dbReference type="EMBL" id="RDE70979.1"/>
    </source>
</evidence>
<dbReference type="Gene3D" id="2.150.10.10">
    <property type="entry name" value="Serralysin-like metalloprotease, C-terminal"/>
    <property type="match status" value="5"/>
</dbReference>
<protein>
    <submittedName>
        <fullName evidence="4">MapB protein</fullName>
    </submittedName>
</protein>
<feature type="domain" description="Trimeric autotransporter adhesin YadA-like head" evidence="1">
    <location>
        <begin position="285"/>
        <end position="311"/>
    </location>
</feature>
<feature type="domain" description="Trimeric autotransporter adhesin YadA-like head" evidence="1">
    <location>
        <begin position="624"/>
        <end position="649"/>
    </location>
</feature>
<gene>
    <name evidence="4" type="ORF">DPV83_04580</name>
</gene>
<dbReference type="AlphaFoldDB" id="A0A8B2U5V7"/>